<evidence type="ECO:0000313" key="1">
    <source>
        <dbReference type="EMBL" id="BBY67565.1"/>
    </source>
</evidence>
<dbReference type="Proteomes" id="UP000467148">
    <property type="component" value="Chromosome"/>
</dbReference>
<accession>A0A7I7TGP5</accession>
<sequence length="81" mass="8519">MRSRSQFFLAERPKWHSGWRSAKLPCRSPATLADDDDHGADRMAGTAGAQIMDSSHAASGVVAITDFGGLAEFALVAASIA</sequence>
<evidence type="ECO:0000313" key="2">
    <source>
        <dbReference type="Proteomes" id="UP000467148"/>
    </source>
</evidence>
<dbReference type="EMBL" id="AP022596">
    <property type="protein sequence ID" value="BBY67565.1"/>
    <property type="molecule type" value="Genomic_DNA"/>
</dbReference>
<reference evidence="1 2" key="1">
    <citation type="journal article" date="2019" name="Emerg. Microbes Infect.">
        <title>Comprehensive subspecies identification of 175 nontuberculous mycobacteria species based on 7547 genomic profiles.</title>
        <authorList>
            <person name="Matsumoto Y."/>
            <person name="Kinjo T."/>
            <person name="Motooka D."/>
            <person name="Nabeya D."/>
            <person name="Jung N."/>
            <person name="Uechi K."/>
            <person name="Horii T."/>
            <person name="Iida T."/>
            <person name="Fujita J."/>
            <person name="Nakamura S."/>
        </authorList>
    </citation>
    <scope>NUCLEOTIDE SEQUENCE [LARGE SCALE GENOMIC DNA]</scope>
    <source>
        <strain evidence="1 2">JCM 30396</strain>
    </source>
</reference>
<keyword evidence="2" id="KW-1185">Reference proteome</keyword>
<dbReference type="AlphaFoldDB" id="A0A7I7TGP5"/>
<proteinExistence type="predicted"/>
<name>A0A7I7TGP5_9MYCO</name>
<dbReference type="KEGG" id="mhev:MHEL_58080"/>
<organism evidence="1 2">
    <name type="scientific">Mycolicibacterium helvum</name>
    <dbReference type="NCBI Taxonomy" id="1534349"/>
    <lineage>
        <taxon>Bacteria</taxon>
        <taxon>Bacillati</taxon>
        <taxon>Actinomycetota</taxon>
        <taxon>Actinomycetes</taxon>
        <taxon>Mycobacteriales</taxon>
        <taxon>Mycobacteriaceae</taxon>
        <taxon>Mycolicibacterium</taxon>
    </lineage>
</organism>
<protein>
    <submittedName>
        <fullName evidence="1">Uncharacterized protein</fullName>
    </submittedName>
</protein>
<gene>
    <name evidence="1" type="ORF">MHEL_58080</name>
</gene>